<organism evidence="1 2">
    <name type="scientific">Candidatus Bilamarchaeum dharawalense</name>
    <dbReference type="NCBI Taxonomy" id="2885759"/>
    <lineage>
        <taxon>Archaea</taxon>
        <taxon>Candidatus Micrarchaeota</taxon>
        <taxon>Candidatus Micrarchaeia</taxon>
        <taxon>Candidatus Anstonellales</taxon>
        <taxon>Candidatus Bilamarchaeaceae</taxon>
        <taxon>Candidatus Bilamarchaeum</taxon>
    </lineage>
</organism>
<gene>
    <name evidence="1" type="ORF">LFW2832_01253</name>
</gene>
<reference evidence="1 2" key="1">
    <citation type="submission" date="2019-08" db="EMBL/GenBank/DDBJ databases">
        <authorList>
            <person name="Vazquez-Campos X."/>
        </authorList>
    </citation>
    <scope>NUCLEOTIDE SEQUENCE [LARGE SCALE GENOMIC DNA]</scope>
    <source>
        <strain evidence="1">LFW-283_2</strain>
    </source>
</reference>
<comment type="caution">
    <text evidence="1">The sequence shown here is derived from an EMBL/GenBank/DDBJ whole genome shotgun (WGS) entry which is preliminary data.</text>
</comment>
<evidence type="ECO:0000313" key="2">
    <source>
        <dbReference type="Proteomes" id="UP000789941"/>
    </source>
</evidence>
<proteinExistence type="predicted"/>
<sequence length="141" mass="15716">MNSRARFASRVIAVNTSGVAFLGEQPAGPDPRKLDPINDRREIVLKHAQSSRFFAQSEVDARMLGGYSAYHQWYTRGKKGPDPFFTIDVDTVVAALKALTPIEVRELRSELYSMSFGTYCCPREFAAAASEARRRLQEIGG</sequence>
<dbReference type="Proteomes" id="UP000789941">
    <property type="component" value="Unassembled WGS sequence"/>
</dbReference>
<accession>A0A5E4LN15</accession>
<protein>
    <submittedName>
        <fullName evidence="1">Uncharacterized protein</fullName>
    </submittedName>
</protein>
<name>A0A5E4LN15_9ARCH</name>
<evidence type="ECO:0000313" key="1">
    <source>
        <dbReference type="EMBL" id="VVC02809.1"/>
    </source>
</evidence>
<dbReference type="AlphaFoldDB" id="A0A5E4LN15"/>
<dbReference type="EMBL" id="CABMJJ010000003">
    <property type="protein sequence ID" value="VVC02809.1"/>
    <property type="molecule type" value="Genomic_DNA"/>
</dbReference>